<keyword evidence="6 13" id="KW-0812">Transmembrane</keyword>
<keyword evidence="19" id="KW-1185">Reference proteome</keyword>
<feature type="domain" description="PAS" evidence="15">
    <location>
        <begin position="500"/>
        <end position="542"/>
    </location>
</feature>
<dbReference type="PROSITE" id="PS50113">
    <property type="entry name" value="PAC"/>
    <property type="match status" value="1"/>
</dbReference>
<evidence type="ECO:0000259" key="15">
    <source>
        <dbReference type="PROSITE" id="PS50112"/>
    </source>
</evidence>
<dbReference type="GO" id="GO:0000156">
    <property type="term" value="F:phosphorelay response regulator activity"/>
    <property type="evidence" value="ECO:0007669"/>
    <property type="project" value="TreeGrafter"/>
</dbReference>
<accession>A0A4R3V1Q3</accession>
<feature type="domain" description="HAMP" evidence="17">
    <location>
        <begin position="185"/>
        <end position="237"/>
    </location>
</feature>
<dbReference type="Pfam" id="PF13188">
    <property type="entry name" value="PAS_8"/>
    <property type="match status" value="1"/>
</dbReference>
<evidence type="ECO:0000256" key="9">
    <source>
        <dbReference type="ARBA" id="ARBA00022840"/>
    </source>
</evidence>
<evidence type="ECO:0000259" key="16">
    <source>
        <dbReference type="PROSITE" id="PS50113"/>
    </source>
</evidence>
<dbReference type="AlphaFoldDB" id="A0A4R3V1Q3"/>
<dbReference type="FunFam" id="3.30.565.10:FF:000006">
    <property type="entry name" value="Sensor histidine kinase WalK"/>
    <property type="match status" value="1"/>
</dbReference>
<evidence type="ECO:0000256" key="1">
    <source>
        <dbReference type="ARBA" id="ARBA00000085"/>
    </source>
</evidence>
<feature type="domain" description="PAS" evidence="15">
    <location>
        <begin position="242"/>
        <end position="312"/>
    </location>
</feature>
<comment type="subcellular location">
    <subcellularLocation>
        <location evidence="2">Cell inner membrane</location>
        <topology evidence="2">Multi-pass membrane protein</topology>
    </subcellularLocation>
</comment>
<dbReference type="Gene3D" id="3.30.450.20">
    <property type="entry name" value="PAS domain"/>
    <property type="match status" value="3"/>
</dbReference>
<evidence type="ECO:0000256" key="10">
    <source>
        <dbReference type="ARBA" id="ARBA00022989"/>
    </source>
</evidence>
<dbReference type="InterPro" id="IPR000700">
    <property type="entry name" value="PAS-assoc_C"/>
</dbReference>
<dbReference type="SMART" id="SM00387">
    <property type="entry name" value="HATPase_c"/>
    <property type="match status" value="1"/>
</dbReference>
<keyword evidence="5" id="KW-0808">Transferase</keyword>
<dbReference type="SMART" id="SM00086">
    <property type="entry name" value="PAC"/>
    <property type="match status" value="2"/>
</dbReference>
<dbReference type="CDD" id="cd00082">
    <property type="entry name" value="HisKA"/>
    <property type="match status" value="1"/>
</dbReference>
<dbReference type="GO" id="GO:0005886">
    <property type="term" value="C:plasma membrane"/>
    <property type="evidence" value="ECO:0007669"/>
    <property type="project" value="UniProtKB-SubCell"/>
</dbReference>
<feature type="domain" description="Histidine kinase" evidence="14">
    <location>
        <begin position="628"/>
        <end position="844"/>
    </location>
</feature>
<dbReference type="EMBL" id="SMBU01000014">
    <property type="protein sequence ID" value="TCU96204.1"/>
    <property type="molecule type" value="Genomic_DNA"/>
</dbReference>
<dbReference type="SMART" id="SM00091">
    <property type="entry name" value="PAS"/>
    <property type="match status" value="3"/>
</dbReference>
<dbReference type="PANTHER" id="PTHR42878">
    <property type="entry name" value="TWO-COMPONENT HISTIDINE KINASE"/>
    <property type="match status" value="1"/>
</dbReference>
<keyword evidence="7" id="KW-0547">Nucleotide-binding</keyword>
<dbReference type="FunFam" id="1.10.287.130:FF:000001">
    <property type="entry name" value="Two-component sensor histidine kinase"/>
    <property type="match status" value="1"/>
</dbReference>
<proteinExistence type="predicted"/>
<dbReference type="InterPro" id="IPR000014">
    <property type="entry name" value="PAS"/>
</dbReference>
<dbReference type="InterPro" id="IPR004358">
    <property type="entry name" value="Sig_transdc_His_kin-like_C"/>
</dbReference>
<evidence type="ECO:0000259" key="14">
    <source>
        <dbReference type="PROSITE" id="PS50109"/>
    </source>
</evidence>
<dbReference type="SMART" id="SM00388">
    <property type="entry name" value="HisKA"/>
    <property type="match status" value="1"/>
</dbReference>
<sequence length="862" mass="93016">MSRPALTRLPTPTRWRLRHQVLWLLVGVTTLAMLLQSQISSLHLSRVASDSAQRWAEALVHTVAAGAAARLAAHDDAGLESGLRELATLPGVVRIEARDGQGGLLVGLSVTPDRRVLSTAQPQPEQAGLDMSWAPIGPGGREGSVGVAVTPQQELFNLDALRFDTVLAIGLSGLLNIMGASLLLGWTLAPLQRVAAFSRRLVREPGARLSERAGSREVSDLSHALNEAARTLEEQHAALDSGDRHTQGILGAVPDALLGVDARGRILSASPAVASIFGREPHDLIGRPLTELLPGLDGEEMARSTREGLYIRASATHLARFSCDALRHGGTPFPAEVSLALLDPLPGDTAEGLRYVCAARDLTDQRMLDAMLNLYVRALECSANGVVISDLGLPGRPVIYANAAFSRITGYDRHRIIGRSCDMLEGDDGGQAESQALREAIAAGHSITVVLRHYRADGSLFFDEVSVAPVFDDQGVPHHYVWILNDVTERERTRLAVAERNARLNAVFDLSPDGFVVFDREGQLVYGNQAFLAMTGWSGQALAEGLSLAEFDQRMAALCAADSPYPPTLLAADASESVQLLQLLRPRPRALTRLTRHNAGGQSESILYFRDVTYETEVDRMKSEFLTTAAHELRTPMVSVFGFTELLLQRPVPEGRRRDVLETIHRQASLLITMINDLLDLARIESRQGRDLHREHVPLGELVSDTAARMTGALSGHELRIALEPAHAATALWADAAKTSQALTNVLSNAIKYSRPGSVVRVSSRTRDGRIGIAVSDQGIGMTPAQLARVFERFYRADPSGNIPGTGLGMSLVKEIVEQQDGEVEIRSEAGIGTVVTLWLPCVGDGADAAAQNRQPSTPEPP</sequence>
<evidence type="ECO:0000256" key="6">
    <source>
        <dbReference type="ARBA" id="ARBA00022692"/>
    </source>
</evidence>
<dbReference type="GO" id="GO:0007234">
    <property type="term" value="P:osmosensory signaling via phosphorelay pathway"/>
    <property type="evidence" value="ECO:0007669"/>
    <property type="project" value="TreeGrafter"/>
</dbReference>
<dbReference type="InterPro" id="IPR005467">
    <property type="entry name" value="His_kinase_dom"/>
</dbReference>
<dbReference type="RefSeq" id="WP_243655713.1">
    <property type="nucleotide sequence ID" value="NZ_CBCSGL010000011.1"/>
</dbReference>
<dbReference type="Pfam" id="PF13426">
    <property type="entry name" value="PAS_9"/>
    <property type="match status" value="2"/>
</dbReference>
<dbReference type="GO" id="GO:0000155">
    <property type="term" value="F:phosphorelay sensor kinase activity"/>
    <property type="evidence" value="ECO:0007669"/>
    <property type="project" value="InterPro"/>
</dbReference>
<keyword evidence="8" id="KW-0418">Kinase</keyword>
<dbReference type="InterPro" id="IPR035965">
    <property type="entry name" value="PAS-like_dom_sf"/>
</dbReference>
<feature type="domain" description="PAC" evidence="16">
    <location>
        <begin position="445"/>
        <end position="499"/>
    </location>
</feature>
<keyword evidence="9" id="KW-0067">ATP-binding</keyword>
<dbReference type="GO" id="GO:0030295">
    <property type="term" value="F:protein kinase activator activity"/>
    <property type="evidence" value="ECO:0007669"/>
    <property type="project" value="TreeGrafter"/>
</dbReference>
<dbReference type="PANTHER" id="PTHR42878:SF7">
    <property type="entry name" value="SENSOR HISTIDINE KINASE GLRK"/>
    <property type="match status" value="1"/>
</dbReference>
<gene>
    <name evidence="18" type="ORF">EV671_101482</name>
</gene>
<dbReference type="PROSITE" id="PS50885">
    <property type="entry name" value="HAMP"/>
    <property type="match status" value="1"/>
</dbReference>
<dbReference type="Gene3D" id="3.30.565.10">
    <property type="entry name" value="Histidine kinase-like ATPase, C-terminal domain"/>
    <property type="match status" value="1"/>
</dbReference>
<evidence type="ECO:0000256" key="7">
    <source>
        <dbReference type="ARBA" id="ARBA00022741"/>
    </source>
</evidence>
<dbReference type="NCBIfam" id="TIGR00229">
    <property type="entry name" value="sensory_box"/>
    <property type="match status" value="3"/>
</dbReference>
<dbReference type="InterPro" id="IPR050351">
    <property type="entry name" value="BphY/WalK/GraS-like"/>
</dbReference>
<dbReference type="SUPFAM" id="SSF55785">
    <property type="entry name" value="PYP-like sensor domain (PAS domain)"/>
    <property type="match status" value="3"/>
</dbReference>
<dbReference type="InterPro" id="IPR001610">
    <property type="entry name" value="PAC"/>
</dbReference>
<keyword evidence="4" id="KW-0597">Phosphoprotein</keyword>
<comment type="caution">
    <text evidence="18">The sequence shown here is derived from an EMBL/GenBank/DDBJ whole genome shotgun (WGS) entry which is preliminary data.</text>
</comment>
<dbReference type="Pfam" id="PF00512">
    <property type="entry name" value="HisKA"/>
    <property type="match status" value="1"/>
</dbReference>
<keyword evidence="10 13" id="KW-1133">Transmembrane helix</keyword>
<evidence type="ECO:0000256" key="11">
    <source>
        <dbReference type="ARBA" id="ARBA00023012"/>
    </source>
</evidence>
<evidence type="ECO:0000313" key="18">
    <source>
        <dbReference type="EMBL" id="TCU96204.1"/>
    </source>
</evidence>
<dbReference type="PRINTS" id="PR00344">
    <property type="entry name" value="BCTRLSENSOR"/>
</dbReference>
<dbReference type="CDD" id="cd00075">
    <property type="entry name" value="HATPase"/>
    <property type="match status" value="1"/>
</dbReference>
<reference evidence="18 19" key="1">
    <citation type="submission" date="2019-03" db="EMBL/GenBank/DDBJ databases">
        <title>Genomic Encyclopedia of Type Strains, Phase IV (KMG-IV): sequencing the most valuable type-strain genomes for metagenomic binning, comparative biology and taxonomic classification.</title>
        <authorList>
            <person name="Goeker M."/>
        </authorList>
    </citation>
    <scope>NUCLEOTIDE SEQUENCE [LARGE SCALE GENOMIC DNA]</scope>
    <source>
        <strain evidence="18 19">DSM 654</strain>
    </source>
</reference>
<evidence type="ECO:0000256" key="3">
    <source>
        <dbReference type="ARBA" id="ARBA00012438"/>
    </source>
</evidence>
<protein>
    <recommendedName>
        <fullName evidence="3">histidine kinase</fullName>
        <ecNumber evidence="3">2.7.13.3</ecNumber>
    </recommendedName>
</protein>
<dbReference type="CDD" id="cd00130">
    <property type="entry name" value="PAS"/>
    <property type="match status" value="3"/>
</dbReference>
<evidence type="ECO:0000256" key="8">
    <source>
        <dbReference type="ARBA" id="ARBA00022777"/>
    </source>
</evidence>
<dbReference type="SUPFAM" id="SSF55874">
    <property type="entry name" value="ATPase domain of HSP90 chaperone/DNA topoisomerase II/histidine kinase"/>
    <property type="match status" value="1"/>
</dbReference>
<keyword evidence="12 13" id="KW-0472">Membrane</keyword>
<evidence type="ECO:0000256" key="2">
    <source>
        <dbReference type="ARBA" id="ARBA00004429"/>
    </source>
</evidence>
<dbReference type="PROSITE" id="PS50112">
    <property type="entry name" value="PAS"/>
    <property type="match status" value="3"/>
</dbReference>
<dbReference type="PROSITE" id="PS50109">
    <property type="entry name" value="HIS_KIN"/>
    <property type="match status" value="1"/>
</dbReference>
<comment type="catalytic activity">
    <reaction evidence="1">
        <text>ATP + protein L-histidine = ADP + protein N-phospho-L-histidine.</text>
        <dbReference type="EC" id="2.7.13.3"/>
    </reaction>
</comment>
<dbReference type="InterPro" id="IPR036890">
    <property type="entry name" value="HATPase_C_sf"/>
</dbReference>
<dbReference type="EC" id="2.7.13.3" evidence="3"/>
<dbReference type="InterPro" id="IPR036097">
    <property type="entry name" value="HisK_dim/P_sf"/>
</dbReference>
<dbReference type="Gene3D" id="1.10.287.130">
    <property type="match status" value="1"/>
</dbReference>
<dbReference type="SUPFAM" id="SSF47384">
    <property type="entry name" value="Homodimeric domain of signal transducing histidine kinase"/>
    <property type="match status" value="1"/>
</dbReference>
<evidence type="ECO:0000256" key="13">
    <source>
        <dbReference type="SAM" id="Phobius"/>
    </source>
</evidence>
<dbReference type="Pfam" id="PF02518">
    <property type="entry name" value="HATPase_c"/>
    <property type="match status" value="1"/>
</dbReference>
<name>A0A4R3V1Q3_ROSSA</name>
<dbReference type="Proteomes" id="UP000295110">
    <property type="component" value="Unassembled WGS sequence"/>
</dbReference>
<evidence type="ECO:0000256" key="12">
    <source>
        <dbReference type="ARBA" id="ARBA00023136"/>
    </source>
</evidence>
<dbReference type="InterPro" id="IPR003661">
    <property type="entry name" value="HisK_dim/P_dom"/>
</dbReference>
<feature type="domain" description="PAS" evidence="15">
    <location>
        <begin position="371"/>
        <end position="444"/>
    </location>
</feature>
<feature type="transmembrane region" description="Helical" evidence="13">
    <location>
        <begin position="21"/>
        <end position="39"/>
    </location>
</feature>
<dbReference type="InterPro" id="IPR003660">
    <property type="entry name" value="HAMP_dom"/>
</dbReference>
<organism evidence="18 19">
    <name type="scientific">Roseateles saccharophilus</name>
    <name type="common">Pseudomonas saccharophila</name>
    <dbReference type="NCBI Taxonomy" id="304"/>
    <lineage>
        <taxon>Bacteria</taxon>
        <taxon>Pseudomonadati</taxon>
        <taxon>Pseudomonadota</taxon>
        <taxon>Betaproteobacteria</taxon>
        <taxon>Burkholderiales</taxon>
        <taxon>Sphaerotilaceae</taxon>
        <taxon>Roseateles</taxon>
    </lineage>
</organism>
<keyword evidence="11" id="KW-0902">Two-component regulatory system</keyword>
<evidence type="ECO:0000256" key="5">
    <source>
        <dbReference type="ARBA" id="ARBA00022679"/>
    </source>
</evidence>
<dbReference type="InterPro" id="IPR003594">
    <property type="entry name" value="HATPase_dom"/>
</dbReference>
<evidence type="ECO:0000313" key="19">
    <source>
        <dbReference type="Proteomes" id="UP000295110"/>
    </source>
</evidence>
<evidence type="ECO:0000259" key="17">
    <source>
        <dbReference type="PROSITE" id="PS50885"/>
    </source>
</evidence>
<evidence type="ECO:0000256" key="4">
    <source>
        <dbReference type="ARBA" id="ARBA00022553"/>
    </source>
</evidence>